<sequence>MEVTMIELSGTAYFWFIALGSIIGFIFGRAIKREGIPLVGNIIWGIAGSVISGSIGIILGLGDGLLFALAGTFAFLFLANVFHQHHKDDVEGEVNYGIHIKRKGV</sequence>
<accession>A0A521CTZ9</accession>
<organism evidence="2 3">
    <name type="scientific">Fodinibius sediminis</name>
    <dbReference type="NCBI Taxonomy" id="1214077"/>
    <lineage>
        <taxon>Bacteria</taxon>
        <taxon>Pseudomonadati</taxon>
        <taxon>Balneolota</taxon>
        <taxon>Balneolia</taxon>
        <taxon>Balneolales</taxon>
        <taxon>Balneolaceae</taxon>
        <taxon>Fodinibius</taxon>
    </lineage>
</organism>
<dbReference type="EMBL" id="FXTH01000007">
    <property type="protein sequence ID" value="SMO62926.1"/>
    <property type="molecule type" value="Genomic_DNA"/>
</dbReference>
<name>A0A521CTZ9_9BACT</name>
<protein>
    <recommendedName>
        <fullName evidence="4">Transglycosylase associated protein</fullName>
    </recommendedName>
</protein>
<dbReference type="AlphaFoldDB" id="A0A521CTZ9"/>
<feature type="transmembrane region" description="Helical" evidence="1">
    <location>
        <begin position="65"/>
        <end position="82"/>
    </location>
</feature>
<keyword evidence="3" id="KW-1185">Reference proteome</keyword>
<keyword evidence="1" id="KW-0812">Transmembrane</keyword>
<proteinExistence type="predicted"/>
<dbReference type="Proteomes" id="UP000317593">
    <property type="component" value="Unassembled WGS sequence"/>
</dbReference>
<evidence type="ECO:0000313" key="2">
    <source>
        <dbReference type="EMBL" id="SMO62926.1"/>
    </source>
</evidence>
<gene>
    <name evidence="2" type="ORF">SAMN06265218_107122</name>
</gene>
<feature type="transmembrane region" description="Helical" evidence="1">
    <location>
        <begin position="38"/>
        <end position="59"/>
    </location>
</feature>
<evidence type="ECO:0000256" key="1">
    <source>
        <dbReference type="SAM" id="Phobius"/>
    </source>
</evidence>
<keyword evidence="1" id="KW-1133">Transmembrane helix</keyword>
<keyword evidence="1" id="KW-0472">Membrane</keyword>
<feature type="transmembrane region" description="Helical" evidence="1">
    <location>
        <begin position="12"/>
        <end position="31"/>
    </location>
</feature>
<reference evidence="2 3" key="1">
    <citation type="submission" date="2017-05" db="EMBL/GenBank/DDBJ databases">
        <authorList>
            <person name="Varghese N."/>
            <person name="Submissions S."/>
        </authorList>
    </citation>
    <scope>NUCLEOTIDE SEQUENCE [LARGE SCALE GENOMIC DNA]</scope>
    <source>
        <strain evidence="2 3">DSM 21194</strain>
    </source>
</reference>
<evidence type="ECO:0000313" key="3">
    <source>
        <dbReference type="Proteomes" id="UP000317593"/>
    </source>
</evidence>
<evidence type="ECO:0008006" key="4">
    <source>
        <dbReference type="Google" id="ProtNLM"/>
    </source>
</evidence>